<dbReference type="OrthoDB" id="9781543at2"/>
<comment type="catalytic activity">
    <reaction evidence="6">
        <text>a hydroperoxide + [thioredoxin]-dithiol = an alcohol + [thioredoxin]-disulfide + H2O</text>
        <dbReference type="Rhea" id="RHEA:62620"/>
        <dbReference type="Rhea" id="RHEA-COMP:10698"/>
        <dbReference type="Rhea" id="RHEA-COMP:10700"/>
        <dbReference type="ChEBI" id="CHEBI:15377"/>
        <dbReference type="ChEBI" id="CHEBI:29950"/>
        <dbReference type="ChEBI" id="CHEBI:30879"/>
        <dbReference type="ChEBI" id="CHEBI:35924"/>
        <dbReference type="ChEBI" id="CHEBI:50058"/>
        <dbReference type="EC" id="1.11.1.24"/>
    </reaction>
</comment>
<evidence type="ECO:0000256" key="1">
    <source>
        <dbReference type="ARBA" id="ARBA00022559"/>
    </source>
</evidence>
<feature type="region of interest" description="Disordered" evidence="7">
    <location>
        <begin position="1"/>
        <end position="24"/>
    </location>
</feature>
<dbReference type="HAMAP" id="MF_00269">
    <property type="entry name" value="Tpx"/>
    <property type="match status" value="1"/>
</dbReference>
<dbReference type="RefSeq" id="WP_155317323.1">
    <property type="nucleotide sequence ID" value="NZ_AP021874.1"/>
</dbReference>
<reference evidence="9 10" key="1">
    <citation type="submission" date="2019-11" db="EMBL/GenBank/DDBJ databases">
        <title>Comparative genomics of hydrocarbon-degrading Desulfosarcina strains.</title>
        <authorList>
            <person name="Watanabe M."/>
            <person name="Kojima H."/>
            <person name="Fukui M."/>
        </authorList>
    </citation>
    <scope>NUCLEOTIDE SEQUENCE [LARGE SCALE GENOMIC DNA]</scope>
    <source>
        <strain evidence="9 10">PL12</strain>
    </source>
</reference>
<accession>A0A5K7YHX0</accession>
<dbReference type="KEGG" id="dalk:DSCA_31920"/>
<dbReference type="CDD" id="cd03014">
    <property type="entry name" value="PRX_Atyp2cys"/>
    <property type="match status" value="1"/>
</dbReference>
<comment type="subunit">
    <text evidence="6">Homodimer.</text>
</comment>
<dbReference type="NCBIfam" id="NF001808">
    <property type="entry name" value="PRK00522.1"/>
    <property type="match status" value="1"/>
</dbReference>
<dbReference type="PANTHER" id="PTHR43110:SF1">
    <property type="entry name" value="THIOL PEROXIDASE"/>
    <property type="match status" value="1"/>
</dbReference>
<dbReference type="PROSITE" id="PS51352">
    <property type="entry name" value="THIOREDOXIN_2"/>
    <property type="match status" value="1"/>
</dbReference>
<sequence length="199" mass="20984">MAQTAFKGSPVPLSGDLPQPGTQAPDFTLARGDLSDVSLKEYAGKTVVLNIFPSIDTPVCAMSVRKFNAEIGNHDNAVVLCISADLPFAHARFCGAEGLDHVVSASTFRNPEFGDAYGMRITDGPLAGLMARAVVVVDGQGKVVYTQLVDEISREPDYDKALACLSNEEVLQACTASFTAEHSRGMDDDGPCDDGRAGG</sequence>
<keyword evidence="4 6" id="KW-1015">Disulfide bond</keyword>
<comment type="similarity">
    <text evidence="6">Belongs to the peroxiredoxin family. Tpx subfamily.</text>
</comment>
<dbReference type="InterPro" id="IPR050455">
    <property type="entry name" value="Tpx_Peroxidase_subfamily"/>
</dbReference>
<keyword evidence="5 6" id="KW-0676">Redox-active center</keyword>
<keyword evidence="2 6" id="KW-0049">Antioxidant</keyword>
<keyword evidence="1 6" id="KW-0575">Peroxidase</keyword>
<dbReference type="PROSITE" id="PS01265">
    <property type="entry name" value="TPX"/>
    <property type="match status" value="1"/>
</dbReference>
<dbReference type="GO" id="GO:0008379">
    <property type="term" value="F:thioredoxin peroxidase activity"/>
    <property type="evidence" value="ECO:0007669"/>
    <property type="project" value="UniProtKB-UniRule"/>
</dbReference>
<feature type="disulfide bond" description="Redox-active" evidence="6">
    <location>
        <begin position="60"/>
        <end position="94"/>
    </location>
</feature>
<gene>
    <name evidence="6 9" type="primary">tpx</name>
    <name evidence="9" type="ORF">DSCA_31920</name>
</gene>
<keyword evidence="3 6" id="KW-0560">Oxidoreductase</keyword>
<dbReference type="InterPro" id="IPR013740">
    <property type="entry name" value="Redoxin"/>
</dbReference>
<feature type="domain" description="Thioredoxin" evidence="8">
    <location>
        <begin position="18"/>
        <end position="170"/>
    </location>
</feature>
<dbReference type="EC" id="1.11.1.24" evidence="6"/>
<comment type="miscellaneous">
    <text evidence="6">The active site is a conserved redox-active cysteine residue, the peroxidatic cysteine (C(P)), which makes the nucleophilic attack on the peroxide substrate. The peroxide oxidizes the C(P)-SH to cysteine sulfenic acid (C(P)-SOH), which then reacts with another cysteine residue, the resolving cysteine (C(R)), to form a disulfide bridge. The disulfide is subsequently reduced by an appropriate electron donor to complete the catalytic cycle. In this atypical 2-Cys peroxiredoxin, C(R) is present in the same subunit to form an intramolecular disulfide. The disulfide is subsequently reduced by thioredoxin.</text>
</comment>
<dbReference type="AlphaFoldDB" id="A0A5K7YHX0"/>
<feature type="active site" description="Cysteine sulfenic acid (-SOH) intermediate" evidence="6">
    <location>
        <position position="60"/>
    </location>
</feature>
<proteinExistence type="inferred from homology"/>
<dbReference type="Gene3D" id="3.40.30.10">
    <property type="entry name" value="Glutaredoxin"/>
    <property type="match status" value="1"/>
</dbReference>
<dbReference type="Pfam" id="PF08534">
    <property type="entry name" value="Redoxin"/>
    <property type="match status" value="1"/>
</dbReference>
<evidence type="ECO:0000256" key="4">
    <source>
        <dbReference type="ARBA" id="ARBA00023157"/>
    </source>
</evidence>
<dbReference type="SUPFAM" id="SSF52833">
    <property type="entry name" value="Thioredoxin-like"/>
    <property type="match status" value="1"/>
</dbReference>
<dbReference type="InterPro" id="IPR018219">
    <property type="entry name" value="Tpx_CS"/>
</dbReference>
<evidence type="ECO:0000256" key="7">
    <source>
        <dbReference type="SAM" id="MobiDB-lite"/>
    </source>
</evidence>
<protein>
    <recommendedName>
        <fullName evidence="6">Thiol peroxidase</fullName>
        <shortName evidence="6">Tpx</shortName>
        <ecNumber evidence="6">1.11.1.24</ecNumber>
    </recommendedName>
    <alternativeName>
        <fullName evidence="6">Peroxiredoxin tpx</fullName>
        <shortName evidence="6">Prx</shortName>
    </alternativeName>
    <alternativeName>
        <fullName evidence="6">Thioredoxin peroxidase</fullName>
    </alternativeName>
    <alternativeName>
        <fullName evidence="6">Thioredoxin-dependent peroxiredoxin</fullName>
    </alternativeName>
</protein>
<dbReference type="InterPro" id="IPR002065">
    <property type="entry name" value="TPX"/>
</dbReference>
<evidence type="ECO:0000259" key="8">
    <source>
        <dbReference type="PROSITE" id="PS51352"/>
    </source>
</evidence>
<evidence type="ECO:0000256" key="2">
    <source>
        <dbReference type="ARBA" id="ARBA00022862"/>
    </source>
</evidence>
<evidence type="ECO:0000256" key="5">
    <source>
        <dbReference type="ARBA" id="ARBA00023284"/>
    </source>
</evidence>
<dbReference type="PANTHER" id="PTHR43110">
    <property type="entry name" value="THIOL PEROXIDASE"/>
    <property type="match status" value="1"/>
</dbReference>
<dbReference type="InterPro" id="IPR013766">
    <property type="entry name" value="Thioredoxin_domain"/>
</dbReference>
<dbReference type="InterPro" id="IPR036249">
    <property type="entry name" value="Thioredoxin-like_sf"/>
</dbReference>
<dbReference type="Proteomes" id="UP000427906">
    <property type="component" value="Chromosome"/>
</dbReference>
<evidence type="ECO:0000313" key="10">
    <source>
        <dbReference type="Proteomes" id="UP000427906"/>
    </source>
</evidence>
<dbReference type="EMBL" id="AP021874">
    <property type="protein sequence ID" value="BBO69262.1"/>
    <property type="molecule type" value="Genomic_DNA"/>
</dbReference>
<keyword evidence="10" id="KW-1185">Reference proteome</keyword>
<organism evidence="9 10">
    <name type="scientific">Desulfosarcina alkanivorans</name>
    <dbReference type="NCBI Taxonomy" id="571177"/>
    <lineage>
        <taxon>Bacteria</taxon>
        <taxon>Pseudomonadati</taxon>
        <taxon>Thermodesulfobacteriota</taxon>
        <taxon>Desulfobacteria</taxon>
        <taxon>Desulfobacterales</taxon>
        <taxon>Desulfosarcinaceae</taxon>
        <taxon>Desulfosarcina</taxon>
    </lineage>
</organism>
<evidence type="ECO:0000256" key="6">
    <source>
        <dbReference type="HAMAP-Rule" id="MF_00269"/>
    </source>
</evidence>
<evidence type="ECO:0000313" key="9">
    <source>
        <dbReference type="EMBL" id="BBO69262.1"/>
    </source>
</evidence>
<name>A0A5K7YHX0_9BACT</name>
<comment type="function">
    <text evidence="6">Thiol-specific peroxidase that catalyzes the reduction of hydrogen peroxide and organic hydroperoxides to water and alcohols, respectively. Plays a role in cell protection against oxidative stress by detoxifying peroxides.</text>
</comment>
<evidence type="ECO:0000256" key="3">
    <source>
        <dbReference type="ARBA" id="ARBA00023002"/>
    </source>
</evidence>